<accession>A0A0V0R3E1</accession>
<keyword evidence="1" id="KW-0812">Transmembrane</keyword>
<dbReference type="InParanoid" id="A0A0V0R3E1"/>
<evidence type="ECO:0000313" key="3">
    <source>
        <dbReference type="Proteomes" id="UP000054937"/>
    </source>
</evidence>
<evidence type="ECO:0008006" key="4">
    <source>
        <dbReference type="Google" id="ProtNLM"/>
    </source>
</evidence>
<reference evidence="2 3" key="1">
    <citation type="journal article" date="2015" name="Sci. Rep.">
        <title>Genome of the facultative scuticociliatosis pathogen Pseudocohnilembus persalinus provides insight into its virulence through horizontal gene transfer.</title>
        <authorList>
            <person name="Xiong J."/>
            <person name="Wang G."/>
            <person name="Cheng J."/>
            <person name="Tian M."/>
            <person name="Pan X."/>
            <person name="Warren A."/>
            <person name="Jiang C."/>
            <person name="Yuan D."/>
            <person name="Miao W."/>
        </authorList>
    </citation>
    <scope>NUCLEOTIDE SEQUENCE [LARGE SCALE GENOMIC DNA]</scope>
    <source>
        <strain evidence="2">36N120E</strain>
    </source>
</reference>
<keyword evidence="1" id="KW-1133">Transmembrane helix</keyword>
<dbReference type="AlphaFoldDB" id="A0A0V0R3E1"/>
<evidence type="ECO:0000256" key="1">
    <source>
        <dbReference type="SAM" id="Phobius"/>
    </source>
</evidence>
<proteinExistence type="predicted"/>
<name>A0A0V0R3E1_PSEPJ</name>
<feature type="transmembrane region" description="Helical" evidence="1">
    <location>
        <begin position="36"/>
        <end position="58"/>
    </location>
</feature>
<comment type="caution">
    <text evidence="2">The sequence shown here is derived from an EMBL/GenBank/DDBJ whole genome shotgun (WGS) entry which is preliminary data.</text>
</comment>
<dbReference type="EMBL" id="LDAU01000056">
    <property type="protein sequence ID" value="KRX08989.1"/>
    <property type="molecule type" value="Genomic_DNA"/>
</dbReference>
<dbReference type="Proteomes" id="UP000054937">
    <property type="component" value="Unassembled WGS sequence"/>
</dbReference>
<sequence>MTGHKLEYKKLEYQSLYALPYGGTYNFFKNIILKNAIISVFLGNAILVLILLITTTIWTSNKLDESNLKQMEKMNDLGELTQNQMIRELHNVMVPLNYTKEISDLNIFTEYDGELDNDLYNSQISFYDVTQNGFNQNIYIYWWAPNIYSVDNLDDDKREQLQYAYTLCGFQVLTENSFDDEQNRFGYFFFQDTGFIVTCFKSQYVYQESFYQFTLFFTTNYLCDDLLDNCSEQSSPQSYSMCDNVKKECEYYEKQCGITDHADFACSYEIQQNFGKYDFNFYPTVYSVTLGRTTNSSDTYDSRSILSSLTISRLPLYYLEELTDDERFNNFGIFYFTSQDYYDNQLTFFEIYAYLFFFFSSLEIIFIILSFSILTLRNKIYIIRIVQAINYLKEIFDQVGNKPYIQLDKEIRQFQNEMHKKNIPQEIQELSRNLNDFLWIVDNNHDKKMIGVLVQKVLYHKAQVCIFVGEYQIAFQYLFKSMTYKDVYYNKIRIKCLKKMGQILERYKEEYYAKSAQFLIQYASFYRKDKRDFYILVDSTKQLNTNVDTVIDVIKSIYFEQMKETDTLSLFEYNKNVQSLLKFHKKQITQEDQIDNLQQNQDNQIHEQQQKDPIFGVFDQLKQHKQIEQRDIIYSCFQALQELNSESRINRPKYLIVFIFGENNYNYEEEIQNQQQLQNQQSDIINTWDSNKSNQKYMSNKPNLKINVIEEKEFNKNGSQIIKNSPFKKQGQFQNNSNLFKKNSENQEQLNEENNDLNFSEQSPYINLVLVGENLKKYGYVKKNKYLRLFSIARKFYLIDFNNKTKSKDILKELLEFIQ</sequence>
<evidence type="ECO:0000313" key="2">
    <source>
        <dbReference type="EMBL" id="KRX08989.1"/>
    </source>
</evidence>
<keyword evidence="3" id="KW-1185">Reference proteome</keyword>
<protein>
    <recommendedName>
        <fullName evidence="4">Transmembrane protein</fullName>
    </recommendedName>
</protein>
<keyword evidence="1" id="KW-0472">Membrane</keyword>
<organism evidence="2 3">
    <name type="scientific">Pseudocohnilembus persalinus</name>
    <name type="common">Ciliate</name>
    <dbReference type="NCBI Taxonomy" id="266149"/>
    <lineage>
        <taxon>Eukaryota</taxon>
        <taxon>Sar</taxon>
        <taxon>Alveolata</taxon>
        <taxon>Ciliophora</taxon>
        <taxon>Intramacronucleata</taxon>
        <taxon>Oligohymenophorea</taxon>
        <taxon>Scuticociliatia</taxon>
        <taxon>Philasterida</taxon>
        <taxon>Pseudocohnilembidae</taxon>
        <taxon>Pseudocohnilembus</taxon>
    </lineage>
</organism>
<dbReference type="OrthoDB" id="10688953at2759"/>
<gene>
    <name evidence="2" type="ORF">PPERSA_08192</name>
</gene>
<feature type="transmembrane region" description="Helical" evidence="1">
    <location>
        <begin position="351"/>
        <end position="374"/>
    </location>
</feature>